<evidence type="ECO:0000259" key="2">
    <source>
        <dbReference type="PROSITE" id="PS50110"/>
    </source>
</evidence>
<dbReference type="OrthoDB" id="9800513at2"/>
<dbReference type="Gene3D" id="3.40.50.2300">
    <property type="match status" value="1"/>
</dbReference>
<evidence type="ECO:0000313" key="3">
    <source>
        <dbReference type="EMBL" id="GAQ94216.1"/>
    </source>
</evidence>
<dbReference type="AlphaFoldDB" id="A0A0U9HMA7"/>
<dbReference type="Proteomes" id="UP000054976">
    <property type="component" value="Unassembled WGS sequence"/>
</dbReference>
<comment type="caution">
    <text evidence="3">The sequence shown here is derived from an EMBL/GenBank/DDBJ whole genome shotgun (WGS) entry which is preliminary data.</text>
</comment>
<feature type="domain" description="Response regulatory" evidence="2">
    <location>
        <begin position="3"/>
        <end position="113"/>
    </location>
</feature>
<dbReference type="InterPro" id="IPR011006">
    <property type="entry name" value="CheY-like_superfamily"/>
</dbReference>
<proteinExistence type="predicted"/>
<dbReference type="PROSITE" id="PS50110">
    <property type="entry name" value="RESPONSE_REGULATORY"/>
    <property type="match status" value="1"/>
</dbReference>
<accession>A0A0U9HMA7</accession>
<evidence type="ECO:0000313" key="4">
    <source>
        <dbReference type="Proteomes" id="UP000054976"/>
    </source>
</evidence>
<protein>
    <recommendedName>
        <fullName evidence="2">Response regulatory domain-containing protein</fullName>
    </recommendedName>
</protein>
<gene>
    <name evidence="3" type="ORF">TAGGR_1395</name>
</gene>
<organism evidence="3 4">
    <name type="scientific">Thermodesulfovibrio aggregans</name>
    <dbReference type="NCBI Taxonomy" id="86166"/>
    <lineage>
        <taxon>Bacteria</taxon>
        <taxon>Pseudomonadati</taxon>
        <taxon>Nitrospirota</taxon>
        <taxon>Thermodesulfovibrionia</taxon>
        <taxon>Thermodesulfovibrionales</taxon>
        <taxon>Thermodesulfovibrionaceae</taxon>
        <taxon>Thermodesulfovibrio</taxon>
    </lineage>
</organism>
<evidence type="ECO:0000256" key="1">
    <source>
        <dbReference type="PROSITE-ProRule" id="PRU00169"/>
    </source>
</evidence>
<dbReference type="GO" id="GO:0000160">
    <property type="term" value="P:phosphorelay signal transduction system"/>
    <property type="evidence" value="ECO:0007669"/>
    <property type="project" value="InterPro"/>
</dbReference>
<comment type="caution">
    <text evidence="1">Lacks conserved residue(s) required for the propagation of feature annotation.</text>
</comment>
<reference evidence="4" key="1">
    <citation type="submission" date="2016-01" db="EMBL/GenBank/DDBJ databases">
        <title>Draft genome sequence of Thermodesulfovibrio aggregans strain TGE-P1.</title>
        <authorList>
            <person name="Sekiguchi Y."/>
            <person name="Ohashi A."/>
            <person name="Matsuura N."/>
            <person name="Tourlousse M.D."/>
        </authorList>
    </citation>
    <scope>NUCLEOTIDE SEQUENCE [LARGE SCALE GENOMIC DNA]</scope>
    <source>
        <strain evidence="4">TGE-P1</strain>
    </source>
</reference>
<name>A0A0U9HMA7_9BACT</name>
<dbReference type="STRING" id="86166.TAGGR_1395"/>
<dbReference type="EMBL" id="BCNO01000001">
    <property type="protein sequence ID" value="GAQ94216.1"/>
    <property type="molecule type" value="Genomic_DNA"/>
</dbReference>
<dbReference type="SUPFAM" id="SSF52172">
    <property type="entry name" value="CheY-like"/>
    <property type="match status" value="1"/>
</dbReference>
<keyword evidence="4" id="KW-1185">Reference proteome</keyword>
<dbReference type="InterPro" id="IPR001789">
    <property type="entry name" value="Sig_transdc_resp-reg_receiver"/>
</dbReference>
<sequence>MPKAVICEANQEVQRVLTDYLKSAGFECVGFSDSKEALNSIEDASLIIAGEQFNEIFETISSLPMYQRRDIIVILLSDSIPTMDRISAFAKGVDFVVNLKEINNFPAIFKRAYAEYQRTYRLFKETLAKSFY</sequence>
<dbReference type="RefSeq" id="WP_059175686.1">
    <property type="nucleotide sequence ID" value="NZ_BCNO01000001.1"/>
</dbReference>